<dbReference type="Pfam" id="PF00258">
    <property type="entry name" value="Flavodoxin_1"/>
    <property type="match status" value="1"/>
</dbReference>
<sequence length="1185" mass="129681">MADSLYVVLSGKESDFRSNGKLLNVSTYNSLEELKTDAATKLGVASSAKIVFSDIHGNSLSSFDEVRTKDLVILHTNGHMAAAAAAASGSHTPIPGPVGTFFFGNLYDLFPDPLNNMRKLFKTFSPLMKFSILGNVQIGTDDPAYVELMANESDTFWKRLVGPLAEFKPIGGQGLFTTNGDDPDWLLGHKILMPAFSPKAIKAYSHEMGSLANQLAVIFQTYSDSGEPVLITKWMTNFTFETIGKTGFGYDFGLLDSPNAPVHPFISAMAFCLSESVNRVMQLNVYKKLPLSANYRYERERKLMVGIVDEVVKVRKEQIAQKKEVPKDLLTFMLTEKSSEGVTMSDSLIRDQVLTFLIAGHETTSNTLSWALFELDRNPHVLEACLQEIVNVGISDEVPTDRQITDMVYIERVVKETLRMHAPVRQVGKTARKDTTLPGNYLIPEGTHMHIAVDALHHNPHVFESPEVFDPDRFLPENESKRSVYSWMPFSYGARSCIGRQFAVQEAKVGLAVILRKFKFTTVDPSAVTYDPKNPTTSPVNLWMKVTPQTNLPSSSKELKSPARSLADLTGTTEIPAQVAPQTSPLPPITILYGSNTGTASDYAGTIAAKARTLSGDVVISSLDDFLPKLKTRLSSFPDDGKIHHLLMVVTATYNGTPPDNAGAFDKWITEQVAAKALPLKGTDFAVFGCGNKQWRTYQMFPAKVDTHLEKLGGRRFLAAGAGDANDDIDGDFNQFLRLLYSVVILNFGGQSLNAGDLEKESDLLDGFTLKSVPPSDPMWSAARETEGNFNATILVNRELQNSAKSGRSTRHLEITVDSPYLPGDHLEVFPSNDPEIVESVAQGLGLALDATFVPTEMDADKISSTRSIAASLPVNVPTTLRKVLLHRADLLGPPTRSIVTLFAKKIAAKDASAAEALKALAAPDAKKSFEEFQKKHRTLLDLMAAYPSVKEVSLAEFLCAVSAMTPRRYSIASSPLVHADRATLAVGVVQDVFPGSSKAYFGQCSGFFKRMGAVKECKVEAYVKSCKDSFRPPVDPKTPLIMICAGTGLSPFMGFLQDRKAKGFVNPNSETHLIFGCRNDDDFIYKQELEAFAAEGVISGLHVAFSRKDGHAKKYVQHVIIDEGVLLWKLLNDQGGLAYVCGAAGGMAKDVRRALERVATMIGGVPEESAGEWLESRYVEDVWG</sequence>
<dbReference type="EMBL" id="QEAP01000796">
    <property type="protein sequence ID" value="TPX56562.1"/>
    <property type="molecule type" value="Genomic_DNA"/>
</dbReference>
<keyword evidence="7" id="KW-0479">Metal-binding</keyword>
<dbReference type="GO" id="GO:0005829">
    <property type="term" value="C:cytosol"/>
    <property type="evidence" value="ECO:0007669"/>
    <property type="project" value="TreeGrafter"/>
</dbReference>
<proteinExistence type="inferred from homology"/>
<dbReference type="OrthoDB" id="1470350at2759"/>
<evidence type="ECO:0000256" key="4">
    <source>
        <dbReference type="ARBA" id="ARBA00022448"/>
    </source>
</evidence>
<dbReference type="InterPro" id="IPR003097">
    <property type="entry name" value="CysJ-like_FAD-binding"/>
</dbReference>
<keyword evidence="10" id="KW-0560">Oxidoreductase</keyword>
<dbReference type="PRINTS" id="PR00371">
    <property type="entry name" value="FPNCR"/>
</dbReference>
<feature type="domain" description="FAD-binding FR-type" evidence="15">
    <location>
        <begin position="787"/>
        <end position="1034"/>
    </location>
</feature>
<dbReference type="Pfam" id="PF00667">
    <property type="entry name" value="FAD_binding_1"/>
    <property type="match status" value="1"/>
</dbReference>
<dbReference type="Gene3D" id="2.40.30.10">
    <property type="entry name" value="Translation factors"/>
    <property type="match status" value="1"/>
</dbReference>
<keyword evidence="8" id="KW-0274">FAD</keyword>
<dbReference type="InterPro" id="IPR036396">
    <property type="entry name" value="Cyt_P450_sf"/>
</dbReference>
<dbReference type="InterPro" id="IPR017927">
    <property type="entry name" value="FAD-bd_FR_type"/>
</dbReference>
<dbReference type="PANTHER" id="PTHR19384:SF17">
    <property type="entry name" value="NADPH--CYTOCHROME P450 REDUCTASE"/>
    <property type="match status" value="1"/>
</dbReference>
<dbReference type="InterPro" id="IPR017938">
    <property type="entry name" value="Riboflavin_synthase-like_b-brl"/>
</dbReference>
<dbReference type="SUPFAM" id="SSF52218">
    <property type="entry name" value="Flavoproteins"/>
    <property type="match status" value="1"/>
</dbReference>
<dbReference type="InterPro" id="IPR001433">
    <property type="entry name" value="OxRdtase_FAD/NAD-bd"/>
</dbReference>
<dbReference type="SUPFAM" id="SSF63380">
    <property type="entry name" value="Riboflavin synthase domain-like"/>
    <property type="match status" value="1"/>
</dbReference>
<evidence type="ECO:0000256" key="5">
    <source>
        <dbReference type="ARBA" id="ARBA00022630"/>
    </source>
</evidence>
<dbReference type="GO" id="GO:0005506">
    <property type="term" value="F:iron ion binding"/>
    <property type="evidence" value="ECO:0007669"/>
    <property type="project" value="InterPro"/>
</dbReference>
<evidence type="ECO:0000256" key="1">
    <source>
        <dbReference type="ARBA" id="ARBA00001917"/>
    </source>
</evidence>
<dbReference type="AlphaFoldDB" id="A0A507DYV7"/>
<keyword evidence="5" id="KW-0285">Flavoprotein</keyword>
<evidence type="ECO:0000256" key="3">
    <source>
        <dbReference type="ARBA" id="ARBA00010018"/>
    </source>
</evidence>
<evidence type="ECO:0000259" key="14">
    <source>
        <dbReference type="PROSITE" id="PS50902"/>
    </source>
</evidence>
<gene>
    <name evidence="16" type="ORF">CcCBS67573_g09334</name>
</gene>
<feature type="domain" description="Flavodoxin-like" evidence="14">
    <location>
        <begin position="589"/>
        <end position="741"/>
    </location>
</feature>
<dbReference type="PROSITE" id="PS51384">
    <property type="entry name" value="FAD_FR"/>
    <property type="match status" value="1"/>
</dbReference>
<dbReference type="InterPro" id="IPR029039">
    <property type="entry name" value="Flavoprotein-like_sf"/>
</dbReference>
<keyword evidence="17" id="KW-1185">Reference proteome</keyword>
<dbReference type="Gene3D" id="3.40.50.360">
    <property type="match status" value="1"/>
</dbReference>
<evidence type="ECO:0000313" key="16">
    <source>
        <dbReference type="EMBL" id="TPX56562.1"/>
    </source>
</evidence>
<dbReference type="InterPro" id="IPR001094">
    <property type="entry name" value="Flavdoxin-like"/>
</dbReference>
<dbReference type="InterPro" id="IPR001709">
    <property type="entry name" value="Flavoprot_Pyr_Nucl_cyt_Rdtase"/>
</dbReference>
<dbReference type="Pfam" id="PF00175">
    <property type="entry name" value="NAD_binding_1"/>
    <property type="match status" value="1"/>
</dbReference>
<comment type="cofactor">
    <cofactor evidence="2">
        <name>FAD</name>
        <dbReference type="ChEBI" id="CHEBI:57692"/>
    </cofactor>
</comment>
<keyword evidence="9" id="KW-0521">NADP</keyword>
<dbReference type="InterPro" id="IPR008254">
    <property type="entry name" value="Flavodoxin/NO_synth"/>
</dbReference>
<dbReference type="InterPro" id="IPR039261">
    <property type="entry name" value="FNR_nucleotide-bd"/>
</dbReference>
<dbReference type="Proteomes" id="UP000320333">
    <property type="component" value="Unassembled WGS sequence"/>
</dbReference>
<dbReference type="Gene3D" id="1.20.990.10">
    <property type="entry name" value="NADPH-cytochrome p450 Reductase, Chain A, domain 3"/>
    <property type="match status" value="1"/>
</dbReference>
<dbReference type="InterPro" id="IPR023173">
    <property type="entry name" value="NADPH_Cyt_P450_Rdtase_alpha"/>
</dbReference>
<dbReference type="SUPFAM" id="SSF52343">
    <property type="entry name" value="Ferredoxin reductase-like, C-terminal NADP-linked domain"/>
    <property type="match status" value="1"/>
</dbReference>
<evidence type="ECO:0000256" key="12">
    <source>
        <dbReference type="ARBA" id="ARBA00023797"/>
    </source>
</evidence>
<dbReference type="EC" id="1.6.2.4" evidence="12"/>
<evidence type="ECO:0000256" key="6">
    <source>
        <dbReference type="ARBA" id="ARBA00022643"/>
    </source>
</evidence>
<comment type="catalytic activity">
    <reaction evidence="13">
        <text>2 oxidized [cytochrome P450] + NADPH = 2 reduced [cytochrome P450] + NADP(+) + H(+)</text>
        <dbReference type="Rhea" id="RHEA:24040"/>
        <dbReference type="Rhea" id="RHEA-COMP:14627"/>
        <dbReference type="Rhea" id="RHEA-COMP:14628"/>
        <dbReference type="ChEBI" id="CHEBI:15378"/>
        <dbReference type="ChEBI" id="CHEBI:55376"/>
        <dbReference type="ChEBI" id="CHEBI:57783"/>
        <dbReference type="ChEBI" id="CHEBI:58349"/>
        <dbReference type="ChEBI" id="CHEBI:60344"/>
        <dbReference type="EC" id="1.6.2.4"/>
    </reaction>
</comment>
<dbReference type="GO" id="GO:0050660">
    <property type="term" value="F:flavin adenine dinucleotide binding"/>
    <property type="evidence" value="ECO:0007669"/>
    <property type="project" value="TreeGrafter"/>
</dbReference>
<comment type="caution">
    <text evidence="16">The sequence shown here is derived from an EMBL/GenBank/DDBJ whole genome shotgun (WGS) entry which is preliminary data.</text>
</comment>
<protein>
    <recommendedName>
        <fullName evidence="12">NADPH--hemoprotein reductase</fullName>
        <ecNumber evidence="12">1.6.2.4</ecNumber>
    </recommendedName>
</protein>
<name>A0A507DYV7_9FUNG</name>
<evidence type="ECO:0000256" key="13">
    <source>
        <dbReference type="ARBA" id="ARBA00049342"/>
    </source>
</evidence>
<evidence type="ECO:0000256" key="7">
    <source>
        <dbReference type="ARBA" id="ARBA00022723"/>
    </source>
</evidence>
<dbReference type="GO" id="GO:0004497">
    <property type="term" value="F:monooxygenase activity"/>
    <property type="evidence" value="ECO:0007669"/>
    <property type="project" value="InterPro"/>
</dbReference>
<dbReference type="GO" id="GO:0010181">
    <property type="term" value="F:FMN binding"/>
    <property type="evidence" value="ECO:0007669"/>
    <property type="project" value="InterPro"/>
</dbReference>
<dbReference type="PROSITE" id="PS00086">
    <property type="entry name" value="CYTOCHROME_P450"/>
    <property type="match status" value="1"/>
</dbReference>
<dbReference type="STRING" id="246404.A0A507DYV7"/>
<dbReference type="PRINTS" id="PR00369">
    <property type="entry name" value="FLAVODOXIN"/>
</dbReference>
<evidence type="ECO:0000256" key="2">
    <source>
        <dbReference type="ARBA" id="ARBA00001974"/>
    </source>
</evidence>
<comment type="similarity">
    <text evidence="3">In the N-terminal section; belongs to the cytochrome P450 family.</text>
</comment>
<dbReference type="SUPFAM" id="SSF48264">
    <property type="entry name" value="Cytochrome P450"/>
    <property type="match status" value="1"/>
</dbReference>
<dbReference type="PANTHER" id="PTHR19384">
    <property type="entry name" value="NITRIC OXIDE SYNTHASE-RELATED"/>
    <property type="match status" value="1"/>
</dbReference>
<keyword evidence="4" id="KW-0813">Transport</keyword>
<dbReference type="Gene3D" id="1.10.630.10">
    <property type="entry name" value="Cytochrome P450"/>
    <property type="match status" value="1"/>
</dbReference>
<dbReference type="GO" id="GO:0016705">
    <property type="term" value="F:oxidoreductase activity, acting on paired donors, with incorporation or reduction of molecular oxygen"/>
    <property type="evidence" value="ECO:0007669"/>
    <property type="project" value="InterPro"/>
</dbReference>
<evidence type="ECO:0000256" key="9">
    <source>
        <dbReference type="ARBA" id="ARBA00022857"/>
    </source>
</evidence>
<dbReference type="InterPro" id="IPR017972">
    <property type="entry name" value="Cyt_P450_CS"/>
</dbReference>
<dbReference type="PROSITE" id="PS50902">
    <property type="entry name" value="FLAVODOXIN_LIKE"/>
    <property type="match status" value="1"/>
</dbReference>
<evidence type="ECO:0000313" key="17">
    <source>
        <dbReference type="Proteomes" id="UP000320333"/>
    </source>
</evidence>
<dbReference type="Pfam" id="PF00067">
    <property type="entry name" value="p450"/>
    <property type="match status" value="1"/>
</dbReference>
<accession>A0A507DYV7</accession>
<evidence type="ECO:0000256" key="11">
    <source>
        <dbReference type="ARBA" id="ARBA00023004"/>
    </source>
</evidence>
<keyword evidence="6" id="KW-0288">FMN</keyword>
<reference evidence="16 17" key="1">
    <citation type="journal article" date="2019" name="Sci. Rep.">
        <title>Comparative genomics of chytrid fungi reveal insights into the obligate biotrophic and pathogenic lifestyle of Synchytrium endobioticum.</title>
        <authorList>
            <person name="van de Vossenberg B.T.L.H."/>
            <person name="Warris S."/>
            <person name="Nguyen H.D.T."/>
            <person name="van Gent-Pelzer M.P.E."/>
            <person name="Joly D.L."/>
            <person name="van de Geest H.C."/>
            <person name="Bonants P.J.M."/>
            <person name="Smith D.S."/>
            <person name="Levesque C.A."/>
            <person name="van der Lee T.A.J."/>
        </authorList>
    </citation>
    <scope>NUCLEOTIDE SEQUENCE [LARGE SCALE GENOMIC DNA]</scope>
    <source>
        <strain evidence="16 17">CBS 675.73</strain>
    </source>
</reference>
<keyword evidence="11" id="KW-0408">Iron</keyword>
<comment type="cofactor">
    <cofactor evidence="1">
        <name>FMN</name>
        <dbReference type="ChEBI" id="CHEBI:58210"/>
    </cofactor>
</comment>
<evidence type="ECO:0000259" key="15">
    <source>
        <dbReference type="PROSITE" id="PS51384"/>
    </source>
</evidence>
<evidence type="ECO:0000256" key="10">
    <source>
        <dbReference type="ARBA" id="ARBA00023002"/>
    </source>
</evidence>
<evidence type="ECO:0000256" key="8">
    <source>
        <dbReference type="ARBA" id="ARBA00022827"/>
    </source>
</evidence>
<dbReference type="InterPro" id="IPR001128">
    <property type="entry name" value="Cyt_P450"/>
</dbReference>
<dbReference type="GO" id="GO:0020037">
    <property type="term" value="F:heme binding"/>
    <property type="evidence" value="ECO:0007669"/>
    <property type="project" value="InterPro"/>
</dbReference>
<dbReference type="GO" id="GO:0003958">
    <property type="term" value="F:NADPH-hemoprotein reductase activity"/>
    <property type="evidence" value="ECO:0007669"/>
    <property type="project" value="UniProtKB-EC"/>
</dbReference>
<organism evidence="16 17">
    <name type="scientific">Chytriomyces confervae</name>
    <dbReference type="NCBI Taxonomy" id="246404"/>
    <lineage>
        <taxon>Eukaryota</taxon>
        <taxon>Fungi</taxon>
        <taxon>Fungi incertae sedis</taxon>
        <taxon>Chytridiomycota</taxon>
        <taxon>Chytridiomycota incertae sedis</taxon>
        <taxon>Chytridiomycetes</taxon>
        <taxon>Chytridiales</taxon>
        <taxon>Chytriomycetaceae</taxon>
        <taxon>Chytriomyces</taxon>
    </lineage>
</organism>
<dbReference type="Gene3D" id="3.40.50.80">
    <property type="entry name" value="Nucleotide-binding domain of ferredoxin-NADP reductase (FNR) module"/>
    <property type="match status" value="1"/>
</dbReference>